<protein>
    <submittedName>
        <fullName evidence="2">Uncharacterized protein</fullName>
    </submittedName>
</protein>
<sequence>MKTSNKLLLGIFSIIILLTTIVQLMVYAKYKRGEYVTFNRDDYYDHVKINVPPTKFVSLIALGSCDLINSDTPRIEMREGRSGTLSYKVVNDTLIINGDSTLTNNAMAGGTRNRQNVKLYLPVSVQIQTAFCNVYAKGALDSAHAPSYTVTLTKNSSFGISWADNKTTYFNQLLINGGFANIDLDDHAIINDLNLSMAHSSLDSKNALVKKMTLNYDDNSTIALSGRNLKALK</sequence>
<gene>
    <name evidence="2" type="ORF">A3860_24400</name>
</gene>
<evidence type="ECO:0000256" key="1">
    <source>
        <dbReference type="SAM" id="Phobius"/>
    </source>
</evidence>
<feature type="transmembrane region" description="Helical" evidence="1">
    <location>
        <begin position="7"/>
        <end position="28"/>
    </location>
</feature>
<evidence type="ECO:0000313" key="2">
    <source>
        <dbReference type="EMBL" id="OQP63486.1"/>
    </source>
</evidence>
<name>A0A1V9FZ15_9BACT</name>
<dbReference type="OrthoDB" id="670674at2"/>
<evidence type="ECO:0000313" key="3">
    <source>
        <dbReference type="Proteomes" id="UP000192796"/>
    </source>
</evidence>
<dbReference type="RefSeq" id="WP_081147749.1">
    <property type="nucleotide sequence ID" value="NZ_LVYD01000045.1"/>
</dbReference>
<keyword evidence="1" id="KW-0812">Transmembrane</keyword>
<organism evidence="2 3">
    <name type="scientific">Niastella vici</name>
    <dbReference type="NCBI Taxonomy" id="1703345"/>
    <lineage>
        <taxon>Bacteria</taxon>
        <taxon>Pseudomonadati</taxon>
        <taxon>Bacteroidota</taxon>
        <taxon>Chitinophagia</taxon>
        <taxon>Chitinophagales</taxon>
        <taxon>Chitinophagaceae</taxon>
        <taxon>Niastella</taxon>
    </lineage>
</organism>
<dbReference type="EMBL" id="LVYD01000045">
    <property type="protein sequence ID" value="OQP63486.1"/>
    <property type="molecule type" value="Genomic_DNA"/>
</dbReference>
<reference evidence="2 3" key="1">
    <citation type="submission" date="2016-03" db="EMBL/GenBank/DDBJ databases">
        <title>Niastella vici sp. nov., isolated from farmland soil.</title>
        <authorList>
            <person name="Chen L."/>
            <person name="Wang D."/>
            <person name="Yang S."/>
            <person name="Wang G."/>
        </authorList>
    </citation>
    <scope>NUCLEOTIDE SEQUENCE [LARGE SCALE GENOMIC DNA]</scope>
    <source>
        <strain evidence="2 3">DJ57</strain>
    </source>
</reference>
<comment type="caution">
    <text evidence="2">The sequence shown here is derived from an EMBL/GenBank/DDBJ whole genome shotgun (WGS) entry which is preliminary data.</text>
</comment>
<dbReference type="AlphaFoldDB" id="A0A1V9FZ15"/>
<dbReference type="STRING" id="1703345.A3860_24400"/>
<keyword evidence="1" id="KW-0472">Membrane</keyword>
<accession>A0A1V9FZ15</accession>
<proteinExistence type="predicted"/>
<keyword evidence="3" id="KW-1185">Reference proteome</keyword>
<dbReference type="Proteomes" id="UP000192796">
    <property type="component" value="Unassembled WGS sequence"/>
</dbReference>
<keyword evidence="1" id="KW-1133">Transmembrane helix</keyword>